<dbReference type="SUPFAM" id="SSF55073">
    <property type="entry name" value="Nucleotide cyclase"/>
    <property type="match status" value="1"/>
</dbReference>
<evidence type="ECO:0000259" key="2">
    <source>
        <dbReference type="PROSITE" id="PS50125"/>
    </source>
</evidence>
<dbReference type="Pfam" id="PF00211">
    <property type="entry name" value="Guanylate_cyc"/>
    <property type="match status" value="1"/>
</dbReference>
<dbReference type="Gene3D" id="3.30.70.1230">
    <property type="entry name" value="Nucleotide cyclase"/>
    <property type="match status" value="1"/>
</dbReference>
<dbReference type="InterPro" id="IPR019734">
    <property type="entry name" value="TPR_rpt"/>
</dbReference>
<sequence>MTAQRRLAAILACDVVGYSRLMERDERGTLERLKSYRKDLLEPLVSEHQGRIVKLTGDGMLCEFASVVNAVTSAMAIQQALAEHEAETPEEERIRFRIGVNLGDVVCEEDGDLYGDGVNIAARLESIADPGAVVVSGTAYDHLQGKLDGGFTLLGDLRLKNIERPVRAYRVETDASASVAAPPPLPAKPSIAVLPFTNMSGDPDQEYFADGLVEDIITGLSRVNSFFVIARNSSFTYKGRAVDLRQVGRELGVRYVLEGSIRRAGSRVRISGQLVDAISGHHVWTDRFEGDVSDIFDLQDKVTESVVGAVEPSIRLEEIKQARMKPTDYIGAYDLYLRALPRFYSMTREGFADVRRLTNEALSIDPGFTLAKALGAYIRSLSVSQCWHEPDDIRVALRMAREVLADARDDPTSLRFAAQVIAYSAKDYETALDTIERSLLLNPNSAQGYTGSGWVNAHSGRPLVAIEHFHRAMRLSPVDPEKGIALSGIGMSYLMLERYEEALAWGERALREMPNYGSSHRVVIMALVKLNRPDEAQAAARRLMEAFPTYTLGLQRQINPWRDKVFAERYVEALGIAGVPE</sequence>
<dbReference type="OrthoDB" id="9807521at2"/>
<keyword evidence="1" id="KW-0802">TPR repeat</keyword>
<organism evidence="3 4">
    <name type="scientific">Mesorhizobium temperatum</name>
    <dbReference type="NCBI Taxonomy" id="241416"/>
    <lineage>
        <taxon>Bacteria</taxon>
        <taxon>Pseudomonadati</taxon>
        <taxon>Pseudomonadota</taxon>
        <taxon>Alphaproteobacteria</taxon>
        <taxon>Hyphomicrobiales</taxon>
        <taxon>Phyllobacteriaceae</taxon>
        <taxon>Mesorhizobium</taxon>
    </lineage>
</organism>
<dbReference type="Pfam" id="PF13424">
    <property type="entry name" value="TPR_12"/>
    <property type="match status" value="1"/>
</dbReference>
<dbReference type="SUPFAM" id="SSF48452">
    <property type="entry name" value="TPR-like"/>
    <property type="match status" value="1"/>
</dbReference>
<evidence type="ECO:0000256" key="1">
    <source>
        <dbReference type="PROSITE-ProRule" id="PRU00339"/>
    </source>
</evidence>
<dbReference type="GO" id="GO:0004016">
    <property type="term" value="F:adenylate cyclase activity"/>
    <property type="evidence" value="ECO:0007669"/>
    <property type="project" value="UniProtKB-ARBA"/>
</dbReference>
<dbReference type="Proteomes" id="UP000216442">
    <property type="component" value="Unassembled WGS sequence"/>
</dbReference>
<protein>
    <submittedName>
        <fullName evidence="3">Adenylate cyclase</fullName>
    </submittedName>
</protein>
<evidence type="ECO:0000313" key="4">
    <source>
        <dbReference type="Proteomes" id="UP000216442"/>
    </source>
</evidence>
<dbReference type="InterPro" id="IPR050697">
    <property type="entry name" value="Adenylyl/Guanylyl_Cyclase_3/4"/>
</dbReference>
<dbReference type="SMART" id="SM00044">
    <property type="entry name" value="CYCc"/>
    <property type="match status" value="1"/>
</dbReference>
<dbReference type="GO" id="GO:0006171">
    <property type="term" value="P:cAMP biosynthetic process"/>
    <property type="evidence" value="ECO:0007669"/>
    <property type="project" value="TreeGrafter"/>
</dbReference>
<dbReference type="InterPro" id="IPR029787">
    <property type="entry name" value="Nucleotide_cyclase"/>
</dbReference>
<name>A0A271LBY6_9HYPH</name>
<gene>
    <name evidence="3" type="ORF">CIT26_29405</name>
</gene>
<dbReference type="SMART" id="SM00028">
    <property type="entry name" value="TPR"/>
    <property type="match status" value="4"/>
</dbReference>
<dbReference type="PROSITE" id="PS50005">
    <property type="entry name" value="TPR"/>
    <property type="match status" value="1"/>
</dbReference>
<dbReference type="CDD" id="cd07302">
    <property type="entry name" value="CHD"/>
    <property type="match status" value="1"/>
</dbReference>
<dbReference type="RefSeq" id="WP_095495846.1">
    <property type="nucleotide sequence ID" value="NZ_NPKJ01000070.1"/>
</dbReference>
<dbReference type="PANTHER" id="PTHR43081">
    <property type="entry name" value="ADENYLATE CYCLASE, TERMINAL-DIFFERENTIATION SPECIFIC-RELATED"/>
    <property type="match status" value="1"/>
</dbReference>
<evidence type="ECO:0000313" key="3">
    <source>
        <dbReference type="EMBL" id="PAQ05651.1"/>
    </source>
</evidence>
<dbReference type="Gene3D" id="1.25.40.10">
    <property type="entry name" value="Tetratricopeptide repeat domain"/>
    <property type="match status" value="1"/>
</dbReference>
<proteinExistence type="predicted"/>
<dbReference type="GO" id="GO:0035556">
    <property type="term" value="P:intracellular signal transduction"/>
    <property type="evidence" value="ECO:0007669"/>
    <property type="project" value="InterPro"/>
</dbReference>
<keyword evidence="4" id="KW-1185">Reference proteome</keyword>
<accession>A0A271LBY6</accession>
<dbReference type="InterPro" id="IPR001054">
    <property type="entry name" value="A/G_cyclase"/>
</dbReference>
<dbReference type="AlphaFoldDB" id="A0A271LBY6"/>
<dbReference type="PANTHER" id="PTHR43081:SF19">
    <property type="entry name" value="PH-SENSITIVE ADENYLATE CYCLASE RV1264"/>
    <property type="match status" value="1"/>
</dbReference>
<dbReference type="Gene3D" id="3.40.50.10070">
    <property type="entry name" value="TolB, N-terminal domain"/>
    <property type="match status" value="1"/>
</dbReference>
<reference evidence="3 4" key="1">
    <citation type="submission" date="2017-08" db="EMBL/GenBank/DDBJ databases">
        <title>Mesorhizobium wenxinae sp. nov., a novel rhizobial species isolated from root nodules of chickpea (Cicer arietinum L.).</title>
        <authorList>
            <person name="Zhang J."/>
        </authorList>
    </citation>
    <scope>NUCLEOTIDE SEQUENCE [LARGE SCALE GENOMIC DNA]</scope>
    <source>
        <strain evidence="3 4">SDW018</strain>
    </source>
</reference>
<comment type="caution">
    <text evidence="3">The sequence shown here is derived from an EMBL/GenBank/DDBJ whole genome shotgun (WGS) entry which is preliminary data.</text>
</comment>
<dbReference type="PROSITE" id="PS50125">
    <property type="entry name" value="GUANYLATE_CYCLASE_2"/>
    <property type="match status" value="1"/>
</dbReference>
<feature type="repeat" description="TPR" evidence="1">
    <location>
        <begin position="483"/>
        <end position="516"/>
    </location>
</feature>
<dbReference type="InterPro" id="IPR011990">
    <property type="entry name" value="TPR-like_helical_dom_sf"/>
</dbReference>
<dbReference type="EMBL" id="NPKJ01000070">
    <property type="protein sequence ID" value="PAQ05651.1"/>
    <property type="molecule type" value="Genomic_DNA"/>
</dbReference>
<feature type="domain" description="Guanylate cyclase" evidence="2">
    <location>
        <begin position="9"/>
        <end position="125"/>
    </location>
</feature>